<gene>
    <name evidence="1" type="ORF">F2Q70_00036907</name>
</gene>
<comment type="caution">
    <text evidence="1">The sequence shown here is derived from an EMBL/GenBank/DDBJ whole genome shotgun (WGS) entry which is preliminary data.</text>
</comment>
<accession>A0A8S9JQT7</accession>
<reference evidence="1" key="1">
    <citation type="submission" date="2019-12" db="EMBL/GenBank/DDBJ databases">
        <title>Genome sequencing and annotation of Brassica cretica.</title>
        <authorList>
            <person name="Studholme D.J."/>
            <person name="Sarris P.F."/>
        </authorList>
    </citation>
    <scope>NUCLEOTIDE SEQUENCE</scope>
    <source>
        <strain evidence="1">PFS-102/07</strain>
        <tissue evidence="1">Leaf</tissue>
    </source>
</reference>
<proteinExistence type="predicted"/>
<dbReference type="AlphaFoldDB" id="A0A8S9JQT7"/>
<sequence>MVQAGGALSTGFELSGCKLRESSTLSLLWQRVWSLSSQCRDAFFDRLGPLLFLAGIALFGDTTSLAQKIPCGFSVVGAREEDVCNELFFDESDHKEQILGEAKITGFCLS</sequence>
<dbReference type="EMBL" id="QGKY02000246">
    <property type="protein sequence ID" value="KAF2584078.1"/>
    <property type="molecule type" value="Genomic_DNA"/>
</dbReference>
<name>A0A8S9JQT7_BRACR</name>
<evidence type="ECO:0000313" key="1">
    <source>
        <dbReference type="EMBL" id="KAF2584078.1"/>
    </source>
</evidence>
<protein>
    <submittedName>
        <fullName evidence="1">Uncharacterized protein</fullName>
    </submittedName>
</protein>
<organism evidence="1">
    <name type="scientific">Brassica cretica</name>
    <name type="common">Mustard</name>
    <dbReference type="NCBI Taxonomy" id="69181"/>
    <lineage>
        <taxon>Eukaryota</taxon>
        <taxon>Viridiplantae</taxon>
        <taxon>Streptophyta</taxon>
        <taxon>Embryophyta</taxon>
        <taxon>Tracheophyta</taxon>
        <taxon>Spermatophyta</taxon>
        <taxon>Magnoliopsida</taxon>
        <taxon>eudicotyledons</taxon>
        <taxon>Gunneridae</taxon>
        <taxon>Pentapetalae</taxon>
        <taxon>rosids</taxon>
        <taxon>malvids</taxon>
        <taxon>Brassicales</taxon>
        <taxon>Brassicaceae</taxon>
        <taxon>Brassiceae</taxon>
        <taxon>Brassica</taxon>
    </lineage>
</organism>